<evidence type="ECO:0000313" key="4">
    <source>
        <dbReference type="Proteomes" id="UP000094336"/>
    </source>
</evidence>
<dbReference type="GO" id="GO:0005737">
    <property type="term" value="C:cytoplasm"/>
    <property type="evidence" value="ECO:0007669"/>
    <property type="project" value="EnsemblFungi"/>
</dbReference>
<sequence length="268" mass="28658">MSFNNKNLFALLGNDVEDQNDNQVTLPRELVKKSTSSKKADAPPPSADPARAGKPKAKPTGNEGAIKAKANNREKVAPASTQRKSAKPAGDRKSRTGKTDSDKKVKQAWGDNKKELETEVAAAADAEASDEEVVEAAPPTPAGKSLQEFLAEQAATALATKPVRQANEGAEDKWTASETFVKEDEKFVEASNLKKLRSKAKKEKNFLSFDASFADEKPTERKEVPAFTRGAKPTRGGAKPARGGKKPVAKSSSSKKAVVDDVNFPALN</sequence>
<feature type="domain" description="Hyaluronan/mRNA-binding protein" evidence="2">
    <location>
        <begin position="86"/>
        <end position="169"/>
    </location>
</feature>
<protein>
    <recommendedName>
        <fullName evidence="2">Hyaluronan/mRNA-binding protein domain-containing protein</fullName>
    </recommendedName>
</protein>
<feature type="region of interest" description="Disordered" evidence="1">
    <location>
        <begin position="212"/>
        <end position="268"/>
    </location>
</feature>
<dbReference type="GO" id="GO:0045142">
    <property type="term" value="F:triplex DNA binding"/>
    <property type="evidence" value="ECO:0007669"/>
    <property type="project" value="EnsemblFungi"/>
</dbReference>
<dbReference type="GO" id="GO:0006414">
    <property type="term" value="P:translational elongation"/>
    <property type="evidence" value="ECO:0007669"/>
    <property type="project" value="EnsemblFungi"/>
</dbReference>
<dbReference type="GO" id="GO:0061770">
    <property type="term" value="F:translation elongation factor binding"/>
    <property type="evidence" value="ECO:0007669"/>
    <property type="project" value="EnsemblFungi"/>
</dbReference>
<accession>A0A1E3QR98</accession>
<dbReference type="GO" id="GO:0031929">
    <property type="term" value="P:TOR signaling"/>
    <property type="evidence" value="ECO:0007669"/>
    <property type="project" value="EnsemblFungi"/>
</dbReference>
<name>A0A1E3QR98_9ASCO</name>
<evidence type="ECO:0000256" key="1">
    <source>
        <dbReference type="SAM" id="MobiDB-lite"/>
    </source>
</evidence>
<dbReference type="Gene3D" id="6.10.140.1040">
    <property type="match status" value="1"/>
</dbReference>
<dbReference type="GO" id="GO:0042162">
    <property type="term" value="F:telomeric DNA binding"/>
    <property type="evidence" value="ECO:0007669"/>
    <property type="project" value="EnsemblFungi"/>
</dbReference>
<gene>
    <name evidence="3" type="ORF">BABINDRAFT_8194</name>
</gene>
<keyword evidence="4" id="KW-1185">Reference proteome</keyword>
<dbReference type="GeneID" id="30150604"/>
<feature type="compositionally biased region" description="Low complexity" evidence="1">
    <location>
        <begin position="249"/>
        <end position="262"/>
    </location>
</feature>
<dbReference type="GO" id="GO:0000723">
    <property type="term" value="P:telomere maintenance"/>
    <property type="evidence" value="ECO:0007669"/>
    <property type="project" value="EnsemblFungi"/>
</dbReference>
<dbReference type="GO" id="GO:0141014">
    <property type="term" value="P:ribosome hibernation"/>
    <property type="evidence" value="ECO:0007669"/>
    <property type="project" value="EnsemblFungi"/>
</dbReference>
<evidence type="ECO:0000313" key="3">
    <source>
        <dbReference type="EMBL" id="ODQ80014.1"/>
    </source>
</evidence>
<dbReference type="RefSeq" id="XP_018985342.1">
    <property type="nucleotide sequence ID" value="XM_019132751.1"/>
</dbReference>
<feature type="compositionally biased region" description="Basic and acidic residues" evidence="1">
    <location>
        <begin position="89"/>
        <end position="117"/>
    </location>
</feature>
<dbReference type="GO" id="GO:0043022">
    <property type="term" value="F:ribosome binding"/>
    <property type="evidence" value="ECO:0007669"/>
    <property type="project" value="EnsemblFungi"/>
</dbReference>
<dbReference type="Proteomes" id="UP000094336">
    <property type="component" value="Unassembled WGS sequence"/>
</dbReference>
<reference evidence="4" key="1">
    <citation type="submission" date="2016-05" db="EMBL/GenBank/DDBJ databases">
        <title>Comparative genomics of biotechnologically important yeasts.</title>
        <authorList>
            <consortium name="DOE Joint Genome Institute"/>
            <person name="Riley R."/>
            <person name="Haridas S."/>
            <person name="Wolfe K.H."/>
            <person name="Lopes M.R."/>
            <person name="Hittinger C.T."/>
            <person name="Goker M."/>
            <person name="Salamov A."/>
            <person name="Wisecaver J."/>
            <person name="Long T.M."/>
            <person name="Aerts A.L."/>
            <person name="Barry K."/>
            <person name="Choi C."/>
            <person name="Clum A."/>
            <person name="Coughlan A.Y."/>
            <person name="Deshpande S."/>
            <person name="Douglass A.P."/>
            <person name="Hanson S.J."/>
            <person name="Klenk H.-P."/>
            <person name="Labutti K."/>
            <person name="Lapidus A."/>
            <person name="Lindquist E."/>
            <person name="Lipzen A."/>
            <person name="Meier-Kolthoff J.P."/>
            <person name="Ohm R.A."/>
            <person name="Otillar R.P."/>
            <person name="Pangilinan J."/>
            <person name="Peng Y."/>
            <person name="Rokas A."/>
            <person name="Rosa C.A."/>
            <person name="Scheuner C."/>
            <person name="Sibirny A.A."/>
            <person name="Slot J.C."/>
            <person name="Stielow J.B."/>
            <person name="Sun H."/>
            <person name="Kurtzman C.P."/>
            <person name="Blackwell M."/>
            <person name="Grigoriev I.V."/>
            <person name="Jeffries T.W."/>
        </authorList>
    </citation>
    <scope>NUCLEOTIDE SEQUENCE [LARGE SCALE GENOMIC DNA]</scope>
    <source>
        <strain evidence="4">NRRL Y-12698</strain>
    </source>
</reference>
<dbReference type="STRING" id="984486.A0A1E3QR98"/>
<feature type="region of interest" description="Disordered" evidence="1">
    <location>
        <begin position="11"/>
        <end position="146"/>
    </location>
</feature>
<dbReference type="AlphaFoldDB" id="A0A1E3QR98"/>
<dbReference type="InterPro" id="IPR006861">
    <property type="entry name" value="HABP4_PAIRBP1-bd"/>
</dbReference>
<dbReference type="OrthoDB" id="5426471at2759"/>
<dbReference type="GO" id="GO:0030371">
    <property type="term" value="F:translation repressor activity"/>
    <property type="evidence" value="ECO:0007669"/>
    <property type="project" value="EnsemblFungi"/>
</dbReference>
<dbReference type="EMBL" id="KV454431">
    <property type="protein sequence ID" value="ODQ80014.1"/>
    <property type="molecule type" value="Genomic_DNA"/>
</dbReference>
<evidence type="ECO:0000259" key="2">
    <source>
        <dbReference type="SMART" id="SM01233"/>
    </source>
</evidence>
<dbReference type="GO" id="GO:0043066">
    <property type="term" value="P:negative regulation of apoptotic process"/>
    <property type="evidence" value="ECO:0007669"/>
    <property type="project" value="EnsemblFungi"/>
</dbReference>
<organism evidence="3 4">
    <name type="scientific">Babjeviella inositovora NRRL Y-12698</name>
    <dbReference type="NCBI Taxonomy" id="984486"/>
    <lineage>
        <taxon>Eukaryota</taxon>
        <taxon>Fungi</taxon>
        <taxon>Dikarya</taxon>
        <taxon>Ascomycota</taxon>
        <taxon>Saccharomycotina</taxon>
        <taxon>Pichiomycetes</taxon>
        <taxon>Serinales incertae sedis</taxon>
        <taxon>Babjeviella</taxon>
    </lineage>
</organism>
<dbReference type="SMART" id="SM01233">
    <property type="entry name" value="HABP4_PAI-RBP1"/>
    <property type="match status" value="1"/>
</dbReference>
<feature type="compositionally biased region" description="Basic and acidic residues" evidence="1">
    <location>
        <begin position="214"/>
        <end position="224"/>
    </location>
</feature>
<dbReference type="GO" id="GO:0043558">
    <property type="term" value="P:regulation of translational initiation in response to stress"/>
    <property type="evidence" value="ECO:0007669"/>
    <property type="project" value="EnsemblFungi"/>
</dbReference>
<proteinExistence type="predicted"/>